<sequence length="39" mass="4440">MQPMEERSPSRNANNTRNPGRNDDVLAVCPRKRLNLTTS</sequence>
<name>D2A1I3_TRICA</name>
<feature type="region of interest" description="Disordered" evidence="1">
    <location>
        <begin position="1"/>
        <end position="39"/>
    </location>
</feature>
<gene>
    <name evidence="2" type="primary">GLEAN_07095</name>
    <name evidence="2" type="ORF">TcasGA2_TC007095</name>
</gene>
<dbReference type="HOGENOM" id="CLU_3320648_0_0_1"/>
<dbReference type="AlphaFoldDB" id="D2A1I3"/>
<dbReference type="InParanoid" id="D2A1I3"/>
<evidence type="ECO:0000313" key="3">
    <source>
        <dbReference type="Proteomes" id="UP000007266"/>
    </source>
</evidence>
<evidence type="ECO:0000313" key="2">
    <source>
        <dbReference type="EMBL" id="EFA01535.1"/>
    </source>
</evidence>
<feature type="compositionally biased region" description="Basic residues" evidence="1">
    <location>
        <begin position="30"/>
        <end position="39"/>
    </location>
</feature>
<organism evidence="2 3">
    <name type="scientific">Tribolium castaneum</name>
    <name type="common">Red flour beetle</name>
    <dbReference type="NCBI Taxonomy" id="7070"/>
    <lineage>
        <taxon>Eukaryota</taxon>
        <taxon>Metazoa</taxon>
        <taxon>Ecdysozoa</taxon>
        <taxon>Arthropoda</taxon>
        <taxon>Hexapoda</taxon>
        <taxon>Insecta</taxon>
        <taxon>Pterygota</taxon>
        <taxon>Neoptera</taxon>
        <taxon>Endopterygota</taxon>
        <taxon>Coleoptera</taxon>
        <taxon>Polyphaga</taxon>
        <taxon>Cucujiformia</taxon>
        <taxon>Tenebrionidae</taxon>
        <taxon>Tenebrionidae incertae sedis</taxon>
        <taxon>Tribolium</taxon>
    </lineage>
</organism>
<dbReference type="EMBL" id="KQ971338">
    <property type="protein sequence ID" value="EFA01535.1"/>
    <property type="molecule type" value="Genomic_DNA"/>
</dbReference>
<keyword evidence="3" id="KW-1185">Reference proteome</keyword>
<evidence type="ECO:0000256" key="1">
    <source>
        <dbReference type="SAM" id="MobiDB-lite"/>
    </source>
</evidence>
<feature type="compositionally biased region" description="Polar residues" evidence="1">
    <location>
        <begin position="10"/>
        <end position="19"/>
    </location>
</feature>
<dbReference type="Proteomes" id="UP000007266">
    <property type="component" value="Linkage group 4"/>
</dbReference>
<reference evidence="2 3" key="2">
    <citation type="journal article" date="2010" name="Nucleic Acids Res.">
        <title>BeetleBase in 2010: revisions to provide comprehensive genomic information for Tribolium castaneum.</title>
        <authorList>
            <person name="Kim H.S."/>
            <person name="Murphy T."/>
            <person name="Xia J."/>
            <person name="Caragea D."/>
            <person name="Park Y."/>
            <person name="Beeman R.W."/>
            <person name="Lorenzen M.D."/>
            <person name="Butcher S."/>
            <person name="Manak J.R."/>
            <person name="Brown S.J."/>
        </authorList>
    </citation>
    <scope>GENOME REANNOTATION</scope>
    <source>
        <strain evidence="2 3">Georgia GA2</strain>
    </source>
</reference>
<reference evidence="2 3" key="1">
    <citation type="journal article" date="2008" name="Nature">
        <title>The genome of the model beetle and pest Tribolium castaneum.</title>
        <authorList>
            <consortium name="Tribolium Genome Sequencing Consortium"/>
            <person name="Richards S."/>
            <person name="Gibbs R.A."/>
            <person name="Weinstock G.M."/>
            <person name="Brown S.J."/>
            <person name="Denell R."/>
            <person name="Beeman R.W."/>
            <person name="Gibbs R."/>
            <person name="Beeman R.W."/>
            <person name="Brown S.J."/>
            <person name="Bucher G."/>
            <person name="Friedrich M."/>
            <person name="Grimmelikhuijzen C.J."/>
            <person name="Klingler M."/>
            <person name="Lorenzen M."/>
            <person name="Richards S."/>
            <person name="Roth S."/>
            <person name="Schroder R."/>
            <person name="Tautz D."/>
            <person name="Zdobnov E.M."/>
            <person name="Muzny D."/>
            <person name="Gibbs R.A."/>
            <person name="Weinstock G.M."/>
            <person name="Attaway T."/>
            <person name="Bell S."/>
            <person name="Buhay C.J."/>
            <person name="Chandrabose M.N."/>
            <person name="Chavez D."/>
            <person name="Clerk-Blankenburg K.P."/>
            <person name="Cree A."/>
            <person name="Dao M."/>
            <person name="Davis C."/>
            <person name="Chacko J."/>
            <person name="Dinh H."/>
            <person name="Dugan-Rocha S."/>
            <person name="Fowler G."/>
            <person name="Garner T.T."/>
            <person name="Garnes J."/>
            <person name="Gnirke A."/>
            <person name="Hawes A."/>
            <person name="Hernandez J."/>
            <person name="Hines S."/>
            <person name="Holder M."/>
            <person name="Hume J."/>
            <person name="Jhangiani S.N."/>
            <person name="Joshi V."/>
            <person name="Khan Z.M."/>
            <person name="Jackson L."/>
            <person name="Kovar C."/>
            <person name="Kowis A."/>
            <person name="Lee S."/>
            <person name="Lewis L.R."/>
            <person name="Margolis J."/>
            <person name="Morgan M."/>
            <person name="Nazareth L.V."/>
            <person name="Nguyen N."/>
            <person name="Okwuonu G."/>
            <person name="Parker D."/>
            <person name="Richards S."/>
            <person name="Ruiz S.J."/>
            <person name="Santibanez J."/>
            <person name="Savard J."/>
            <person name="Scherer S.E."/>
            <person name="Schneider B."/>
            <person name="Sodergren E."/>
            <person name="Tautz D."/>
            <person name="Vattahil S."/>
            <person name="Villasana D."/>
            <person name="White C.S."/>
            <person name="Wright R."/>
            <person name="Park Y."/>
            <person name="Beeman R.W."/>
            <person name="Lord J."/>
            <person name="Oppert B."/>
            <person name="Lorenzen M."/>
            <person name="Brown S."/>
            <person name="Wang L."/>
            <person name="Savard J."/>
            <person name="Tautz D."/>
            <person name="Richards S."/>
            <person name="Weinstock G."/>
            <person name="Gibbs R.A."/>
            <person name="Liu Y."/>
            <person name="Worley K."/>
            <person name="Weinstock G."/>
            <person name="Elsik C.G."/>
            <person name="Reese J.T."/>
            <person name="Elhaik E."/>
            <person name="Landan G."/>
            <person name="Graur D."/>
            <person name="Arensburger P."/>
            <person name="Atkinson P."/>
            <person name="Beeman R.W."/>
            <person name="Beidler J."/>
            <person name="Brown S.J."/>
            <person name="Demuth J.P."/>
            <person name="Drury D.W."/>
            <person name="Du Y.Z."/>
            <person name="Fujiwara H."/>
            <person name="Lorenzen M."/>
            <person name="Maselli V."/>
            <person name="Osanai M."/>
            <person name="Park Y."/>
            <person name="Robertson H.M."/>
            <person name="Tu Z."/>
            <person name="Wang J.J."/>
            <person name="Wang S."/>
            <person name="Richards S."/>
            <person name="Song H."/>
            <person name="Zhang L."/>
            <person name="Sodergren E."/>
            <person name="Werner D."/>
            <person name="Stanke M."/>
            <person name="Morgenstern B."/>
            <person name="Solovyev V."/>
            <person name="Kosarev P."/>
            <person name="Brown G."/>
            <person name="Chen H.C."/>
            <person name="Ermolaeva O."/>
            <person name="Hlavina W."/>
            <person name="Kapustin Y."/>
            <person name="Kiryutin B."/>
            <person name="Kitts P."/>
            <person name="Maglott D."/>
            <person name="Pruitt K."/>
            <person name="Sapojnikov V."/>
            <person name="Souvorov A."/>
            <person name="Mackey A.J."/>
            <person name="Waterhouse R.M."/>
            <person name="Wyder S."/>
            <person name="Zdobnov E.M."/>
            <person name="Zdobnov E.M."/>
            <person name="Wyder S."/>
            <person name="Kriventseva E.V."/>
            <person name="Kadowaki T."/>
            <person name="Bork P."/>
            <person name="Aranda M."/>
            <person name="Bao R."/>
            <person name="Beermann A."/>
            <person name="Berns N."/>
            <person name="Bolognesi R."/>
            <person name="Bonneton F."/>
            <person name="Bopp D."/>
            <person name="Brown S.J."/>
            <person name="Bucher G."/>
            <person name="Butts T."/>
            <person name="Chaumot A."/>
            <person name="Denell R.E."/>
            <person name="Ferrier D.E."/>
            <person name="Friedrich M."/>
            <person name="Gordon C.M."/>
            <person name="Jindra M."/>
            <person name="Klingler M."/>
            <person name="Lan Q."/>
            <person name="Lattorff H.M."/>
            <person name="Laudet V."/>
            <person name="von Levetsow C."/>
            <person name="Liu Z."/>
            <person name="Lutz R."/>
            <person name="Lynch J.A."/>
            <person name="da Fonseca R.N."/>
            <person name="Posnien N."/>
            <person name="Reuter R."/>
            <person name="Roth S."/>
            <person name="Savard J."/>
            <person name="Schinko J.B."/>
            <person name="Schmitt C."/>
            <person name="Schoppmeier M."/>
            <person name="Schroder R."/>
            <person name="Shippy T.D."/>
            <person name="Simonnet F."/>
            <person name="Marques-Souza H."/>
            <person name="Tautz D."/>
            <person name="Tomoyasu Y."/>
            <person name="Trauner J."/>
            <person name="Van der Zee M."/>
            <person name="Vervoort M."/>
            <person name="Wittkopp N."/>
            <person name="Wimmer E.A."/>
            <person name="Yang X."/>
            <person name="Jones A.K."/>
            <person name="Sattelle D.B."/>
            <person name="Ebert P.R."/>
            <person name="Nelson D."/>
            <person name="Scott J.G."/>
            <person name="Beeman R.W."/>
            <person name="Muthukrishnan S."/>
            <person name="Kramer K.J."/>
            <person name="Arakane Y."/>
            <person name="Beeman R.W."/>
            <person name="Zhu Q."/>
            <person name="Hogenkamp D."/>
            <person name="Dixit R."/>
            <person name="Oppert B."/>
            <person name="Jiang H."/>
            <person name="Zou Z."/>
            <person name="Marshall J."/>
            <person name="Elpidina E."/>
            <person name="Vinokurov K."/>
            <person name="Oppert C."/>
            <person name="Zou Z."/>
            <person name="Evans J."/>
            <person name="Lu Z."/>
            <person name="Zhao P."/>
            <person name="Sumathipala N."/>
            <person name="Altincicek B."/>
            <person name="Vilcinskas A."/>
            <person name="Williams M."/>
            <person name="Hultmark D."/>
            <person name="Hetru C."/>
            <person name="Jiang H."/>
            <person name="Grimmelikhuijzen C.J."/>
            <person name="Hauser F."/>
            <person name="Cazzamali G."/>
            <person name="Williamson M."/>
            <person name="Park Y."/>
            <person name="Li B."/>
            <person name="Tanaka Y."/>
            <person name="Predel R."/>
            <person name="Neupert S."/>
            <person name="Schachtner J."/>
            <person name="Verleyen P."/>
            <person name="Raible F."/>
            <person name="Bork P."/>
            <person name="Friedrich M."/>
            <person name="Walden K.K."/>
            <person name="Robertson H.M."/>
            <person name="Angeli S."/>
            <person name="Foret S."/>
            <person name="Bucher G."/>
            <person name="Schuetz S."/>
            <person name="Maleszka R."/>
            <person name="Wimmer E.A."/>
            <person name="Beeman R.W."/>
            <person name="Lorenzen M."/>
            <person name="Tomoyasu Y."/>
            <person name="Miller S.C."/>
            <person name="Grossmann D."/>
            <person name="Bucher G."/>
        </authorList>
    </citation>
    <scope>NUCLEOTIDE SEQUENCE [LARGE SCALE GENOMIC DNA]</scope>
    <source>
        <strain evidence="2 3">Georgia GA2</strain>
    </source>
</reference>
<accession>D2A1I3</accession>
<protein>
    <submittedName>
        <fullName evidence="2">Uncharacterized protein</fullName>
    </submittedName>
</protein>
<proteinExistence type="predicted"/>